<dbReference type="NCBIfam" id="NF047719">
    <property type="entry name" value="SCO6745_fam_HTH"/>
    <property type="match status" value="1"/>
</dbReference>
<dbReference type="Proteomes" id="UP000239415">
    <property type="component" value="Unassembled WGS sequence"/>
</dbReference>
<accession>A0A2T0JYK8</accession>
<evidence type="ECO:0000313" key="2">
    <source>
        <dbReference type="Proteomes" id="UP000239415"/>
    </source>
</evidence>
<organism evidence="1 2">
    <name type="scientific">Actinoplanes italicus</name>
    <dbReference type="NCBI Taxonomy" id="113567"/>
    <lineage>
        <taxon>Bacteria</taxon>
        <taxon>Bacillati</taxon>
        <taxon>Actinomycetota</taxon>
        <taxon>Actinomycetes</taxon>
        <taxon>Micromonosporales</taxon>
        <taxon>Micromonosporaceae</taxon>
        <taxon>Actinoplanes</taxon>
    </lineage>
</organism>
<dbReference type="RefSeq" id="WP_373873194.1">
    <property type="nucleotide sequence ID" value="NZ_BOMO01000136.1"/>
</dbReference>
<evidence type="ECO:0008006" key="3">
    <source>
        <dbReference type="Google" id="ProtNLM"/>
    </source>
</evidence>
<sequence length="299" mass="32167">MPTSSTRSQTSAQWARACWAASEPFTVNMFFTPEAASNVERAGLPGRAAYVVLRAAPLGVVPPAVAASTFRSFPAPVFAVLGEAWQRLTPQAAIDAHHVAVQQAAARQIGDPPAELADMADLLTEAVQHLDTSGRPLAAANQAVPPPAEPWARLWRALNTLREHRGDGHIAALIAAGLAVHDSEVLMAVWAGEHTDTAVLRATRSIDDDSWRAADTRLLDRGLFDLDGRITPEGTALRDWVEQVTDEAAAQPWRRIGEDRIALIHQFLTRLSSRLIDTGLMRAVTPVGAPWPPPALHGA</sequence>
<protein>
    <recommendedName>
        <fullName evidence="3">SalK</fullName>
    </recommendedName>
</protein>
<dbReference type="InterPro" id="IPR054058">
    <property type="entry name" value="HTH_67"/>
</dbReference>
<keyword evidence="2" id="KW-1185">Reference proteome</keyword>
<dbReference type="Pfam" id="PF21863">
    <property type="entry name" value="HTH_67"/>
    <property type="match status" value="1"/>
</dbReference>
<name>A0A2T0JYK8_9ACTN</name>
<reference evidence="1 2" key="1">
    <citation type="submission" date="2018-03" db="EMBL/GenBank/DDBJ databases">
        <title>Genomic Encyclopedia of Archaeal and Bacterial Type Strains, Phase II (KMG-II): from individual species to whole genera.</title>
        <authorList>
            <person name="Goeker M."/>
        </authorList>
    </citation>
    <scope>NUCLEOTIDE SEQUENCE [LARGE SCALE GENOMIC DNA]</scope>
    <source>
        <strain evidence="1 2">DSM 43146</strain>
    </source>
</reference>
<comment type="caution">
    <text evidence="1">The sequence shown here is derived from an EMBL/GenBank/DDBJ whole genome shotgun (WGS) entry which is preliminary data.</text>
</comment>
<dbReference type="EMBL" id="PVMZ01000023">
    <property type="protein sequence ID" value="PRX14622.1"/>
    <property type="molecule type" value="Genomic_DNA"/>
</dbReference>
<evidence type="ECO:0000313" key="1">
    <source>
        <dbReference type="EMBL" id="PRX14622.1"/>
    </source>
</evidence>
<proteinExistence type="predicted"/>
<dbReference type="AlphaFoldDB" id="A0A2T0JYK8"/>
<gene>
    <name evidence="1" type="ORF">CLV67_1236</name>
</gene>